<proteinExistence type="predicted"/>
<reference evidence="1" key="1">
    <citation type="submission" date="2020-03" db="EMBL/GenBank/DDBJ databases">
        <title>The deep terrestrial virosphere.</title>
        <authorList>
            <person name="Holmfeldt K."/>
            <person name="Nilsson E."/>
            <person name="Simone D."/>
            <person name="Lopez-Fernandez M."/>
            <person name="Wu X."/>
            <person name="de Brujin I."/>
            <person name="Lundin D."/>
            <person name="Andersson A."/>
            <person name="Bertilsson S."/>
            <person name="Dopson M."/>
        </authorList>
    </citation>
    <scope>NUCLEOTIDE SEQUENCE</scope>
    <source>
        <strain evidence="1">TM448A04078</strain>
    </source>
</reference>
<gene>
    <name evidence="1" type="ORF">TM448A04078_0002</name>
</gene>
<sequence>MFNPLKKIEEHKEAKQKAREDFTAFQEIRDTKGFKVFINKIEQKLDNVISQFENNTQLSGEDLKRLQLASKVYKEVLRIQKELEENAK</sequence>
<accession>A0A6H2A2U8</accession>
<dbReference type="EMBL" id="MT144455">
    <property type="protein sequence ID" value="QJA53835.1"/>
    <property type="molecule type" value="Genomic_DNA"/>
</dbReference>
<protein>
    <submittedName>
        <fullName evidence="1">Uncharacterized protein</fullName>
    </submittedName>
</protein>
<name>A0A6H2A2U8_9ZZZZ</name>
<dbReference type="AlphaFoldDB" id="A0A6H2A2U8"/>
<evidence type="ECO:0000313" key="1">
    <source>
        <dbReference type="EMBL" id="QJA53835.1"/>
    </source>
</evidence>
<organism evidence="1">
    <name type="scientific">viral metagenome</name>
    <dbReference type="NCBI Taxonomy" id="1070528"/>
    <lineage>
        <taxon>unclassified sequences</taxon>
        <taxon>metagenomes</taxon>
        <taxon>organismal metagenomes</taxon>
    </lineage>
</organism>